<dbReference type="Pfam" id="PF12796">
    <property type="entry name" value="Ank_2"/>
    <property type="match status" value="1"/>
</dbReference>
<reference evidence="3" key="1">
    <citation type="submission" date="2023-04" db="EMBL/GenBank/DDBJ databases">
        <title>Phytophthora fragariaefolia NBRC 109709.</title>
        <authorList>
            <person name="Ichikawa N."/>
            <person name="Sato H."/>
            <person name="Tonouchi N."/>
        </authorList>
    </citation>
    <scope>NUCLEOTIDE SEQUENCE</scope>
    <source>
        <strain evidence="3">NBRC 109709</strain>
    </source>
</reference>
<organism evidence="3 4">
    <name type="scientific">Phytophthora fragariaefolia</name>
    <dbReference type="NCBI Taxonomy" id="1490495"/>
    <lineage>
        <taxon>Eukaryota</taxon>
        <taxon>Sar</taxon>
        <taxon>Stramenopiles</taxon>
        <taxon>Oomycota</taxon>
        <taxon>Peronosporomycetes</taxon>
        <taxon>Peronosporales</taxon>
        <taxon>Peronosporaceae</taxon>
        <taxon>Phytophthora</taxon>
    </lineage>
</organism>
<keyword evidence="2" id="KW-0040">ANK repeat</keyword>
<dbReference type="EMBL" id="BSXT01000292">
    <property type="protein sequence ID" value="GMF23635.1"/>
    <property type="molecule type" value="Genomic_DNA"/>
</dbReference>
<dbReference type="Gene3D" id="1.25.40.20">
    <property type="entry name" value="Ankyrin repeat-containing domain"/>
    <property type="match status" value="1"/>
</dbReference>
<evidence type="ECO:0000313" key="4">
    <source>
        <dbReference type="Proteomes" id="UP001165121"/>
    </source>
</evidence>
<dbReference type="Proteomes" id="UP001165121">
    <property type="component" value="Unassembled WGS sequence"/>
</dbReference>
<dbReference type="SUPFAM" id="SSF48403">
    <property type="entry name" value="Ankyrin repeat"/>
    <property type="match status" value="1"/>
</dbReference>
<evidence type="ECO:0000313" key="3">
    <source>
        <dbReference type="EMBL" id="GMF23635.1"/>
    </source>
</evidence>
<dbReference type="OrthoDB" id="104181at2759"/>
<proteinExistence type="predicted"/>
<keyword evidence="1" id="KW-0677">Repeat</keyword>
<name>A0A9W6WZ70_9STRA</name>
<gene>
    <name evidence="3" type="ORF">Pfra01_000378500</name>
</gene>
<comment type="caution">
    <text evidence="3">The sequence shown here is derived from an EMBL/GenBank/DDBJ whole genome shotgun (WGS) entry which is preliminary data.</text>
</comment>
<sequence>MYVAVMSWALLGESETDDASIDVPDKAGETPFTIVVRRGDITALQLLLNHHSLVATPARQDFSSSVLLQAAEHGAVDIVRFLLDGNYTSVDAINARGETVLHLALMKQRTKLIEMLCKSKSVEFLLTARTKGKGEAVLHYAARYGSSSDLQLVLALLGKRAPAEVNIASTRGLTPLYLASTASTVSPSERRDKVTQLEKLGASLISSNALLFREVKNATGAALVAMNPAVRRCLAVWMSECSSSSSTIFSDFCINWVACVQRPQINPKQQPVTKGQHAPIQHRVPMTPALAALVCAGYASDSIPLLLSLPLKREAAPRFLELLKTLAVDTKHTLLQKLHVELQAGWEM</sequence>
<keyword evidence="4" id="KW-1185">Reference proteome</keyword>
<dbReference type="PANTHER" id="PTHR24198">
    <property type="entry name" value="ANKYRIN REPEAT AND PROTEIN KINASE DOMAIN-CONTAINING PROTEIN"/>
    <property type="match status" value="1"/>
</dbReference>
<dbReference type="InterPro" id="IPR036770">
    <property type="entry name" value="Ankyrin_rpt-contain_sf"/>
</dbReference>
<dbReference type="AlphaFoldDB" id="A0A9W6WZ70"/>
<accession>A0A9W6WZ70</accession>
<dbReference type="SMART" id="SM00248">
    <property type="entry name" value="ANK"/>
    <property type="match status" value="4"/>
</dbReference>
<evidence type="ECO:0000256" key="2">
    <source>
        <dbReference type="ARBA" id="ARBA00023043"/>
    </source>
</evidence>
<dbReference type="PANTHER" id="PTHR24198:SF165">
    <property type="entry name" value="ANKYRIN REPEAT-CONTAINING PROTEIN-RELATED"/>
    <property type="match status" value="1"/>
</dbReference>
<protein>
    <submittedName>
        <fullName evidence="3">Unnamed protein product</fullName>
    </submittedName>
</protein>
<evidence type="ECO:0000256" key="1">
    <source>
        <dbReference type="ARBA" id="ARBA00022737"/>
    </source>
</evidence>
<dbReference type="InterPro" id="IPR002110">
    <property type="entry name" value="Ankyrin_rpt"/>
</dbReference>